<name>A0A9Q3KWD4_9BASI</name>
<dbReference type="Proteomes" id="UP000765509">
    <property type="component" value="Unassembled WGS sequence"/>
</dbReference>
<dbReference type="PANTHER" id="PTHR11439">
    <property type="entry name" value="GAG-POL-RELATED RETROTRANSPOSON"/>
    <property type="match status" value="1"/>
</dbReference>
<protein>
    <recommendedName>
        <fullName evidence="3">Copia protein</fullName>
    </recommendedName>
</protein>
<dbReference type="EMBL" id="AVOT02133716">
    <property type="protein sequence ID" value="MBW0589305.1"/>
    <property type="molecule type" value="Genomic_DNA"/>
</dbReference>
<dbReference type="PANTHER" id="PTHR11439:SF483">
    <property type="entry name" value="PEPTIDE SYNTHASE GLIP-LIKE, PUTATIVE (AFU_ORTHOLOGUE AFUA_3G12920)-RELATED"/>
    <property type="match status" value="1"/>
</dbReference>
<gene>
    <name evidence="1" type="ORF">O181_129020</name>
</gene>
<dbReference type="CDD" id="cd09272">
    <property type="entry name" value="RNase_HI_RT_Ty1"/>
    <property type="match status" value="1"/>
</dbReference>
<evidence type="ECO:0000313" key="2">
    <source>
        <dbReference type="Proteomes" id="UP000765509"/>
    </source>
</evidence>
<accession>A0A9Q3KWD4</accession>
<evidence type="ECO:0000313" key="1">
    <source>
        <dbReference type="EMBL" id="MBW0589305.1"/>
    </source>
</evidence>
<dbReference type="AlphaFoldDB" id="A0A9Q3KWD4"/>
<feature type="non-terminal residue" evidence="1">
    <location>
        <position position="1"/>
    </location>
</feature>
<dbReference type="OrthoDB" id="3344688at2759"/>
<comment type="caution">
    <text evidence="1">The sequence shown here is derived from an EMBL/GenBank/DDBJ whole genome shotgun (WGS) entry which is preliminary data.</text>
</comment>
<proteinExistence type="predicted"/>
<evidence type="ECO:0008006" key="3">
    <source>
        <dbReference type="Google" id="ProtNLM"/>
    </source>
</evidence>
<reference evidence="1" key="1">
    <citation type="submission" date="2021-03" db="EMBL/GenBank/DDBJ databases">
        <title>Draft genome sequence of rust myrtle Austropuccinia psidii MF-1, a brazilian biotype.</title>
        <authorList>
            <person name="Quecine M.C."/>
            <person name="Pachon D.M.R."/>
            <person name="Bonatelli M.L."/>
            <person name="Correr F.H."/>
            <person name="Franceschini L.M."/>
            <person name="Leite T.F."/>
            <person name="Margarido G.R.A."/>
            <person name="Almeida C.A."/>
            <person name="Ferrarezi J.A."/>
            <person name="Labate C.A."/>
        </authorList>
    </citation>
    <scope>NUCLEOTIDE SEQUENCE</scope>
    <source>
        <strain evidence="1">MF-1</strain>
    </source>
</reference>
<keyword evidence="2" id="KW-1185">Reference proteome</keyword>
<organism evidence="1 2">
    <name type="scientific">Austropuccinia psidii MF-1</name>
    <dbReference type="NCBI Taxonomy" id="1389203"/>
    <lineage>
        <taxon>Eukaryota</taxon>
        <taxon>Fungi</taxon>
        <taxon>Dikarya</taxon>
        <taxon>Basidiomycota</taxon>
        <taxon>Pucciniomycotina</taxon>
        <taxon>Pucciniomycetes</taxon>
        <taxon>Pucciniales</taxon>
        <taxon>Sphaerophragmiaceae</taxon>
        <taxon>Austropuccinia</taxon>
    </lineage>
</organism>
<sequence length="168" mass="18462">NLSVCLEPQHNGLQLDVFSDASWGGKFSQSTHGFLAQLNGCSVSWCAKRLVKVASSRCHAKFMALGIAARHGRWMKSLLDNMLGSSTPLQLFCDNTSTIWIATDSSSNKRTKNSDREFFITNQILRDGTATLEWVPTTEKRENTLTKALGSVSHKHMTGLILFGTGKG</sequence>